<name>J9FMB6_9ZZZZ</name>
<dbReference type="EMBL" id="AMCI01005728">
    <property type="protein sequence ID" value="EJW95563.1"/>
    <property type="molecule type" value="Genomic_DNA"/>
</dbReference>
<sequence>MHLWSLTISLPALPRSWWNSLTPRNFSTRPAKSTIFLIPRPSVAPVKTIKT</sequence>
<comment type="caution">
    <text evidence="1">The sequence shown here is derived from an EMBL/GenBank/DDBJ whole genome shotgun (WGS) entry which is preliminary data.</text>
</comment>
<dbReference type="AlphaFoldDB" id="J9FMB6"/>
<evidence type="ECO:0000313" key="1">
    <source>
        <dbReference type="EMBL" id="EJW95563.1"/>
    </source>
</evidence>
<protein>
    <submittedName>
        <fullName evidence="1">Uncharacterized protein</fullName>
    </submittedName>
</protein>
<proteinExistence type="predicted"/>
<reference evidence="1" key="1">
    <citation type="journal article" date="2012" name="PLoS ONE">
        <title>Gene sets for utilization of primary and secondary nutrition supplies in the distal gut of endangered iberian lynx.</title>
        <authorList>
            <person name="Alcaide M."/>
            <person name="Messina E."/>
            <person name="Richter M."/>
            <person name="Bargiela R."/>
            <person name="Peplies J."/>
            <person name="Huws S.A."/>
            <person name="Newbold C.J."/>
            <person name="Golyshin P.N."/>
            <person name="Simon M.A."/>
            <person name="Lopez G."/>
            <person name="Yakimov M.M."/>
            <person name="Ferrer M."/>
        </authorList>
    </citation>
    <scope>NUCLEOTIDE SEQUENCE</scope>
</reference>
<gene>
    <name evidence="1" type="ORF">EVA_16331</name>
</gene>
<organism evidence="1">
    <name type="scientific">gut metagenome</name>
    <dbReference type="NCBI Taxonomy" id="749906"/>
    <lineage>
        <taxon>unclassified sequences</taxon>
        <taxon>metagenomes</taxon>
        <taxon>organismal metagenomes</taxon>
    </lineage>
</organism>
<accession>J9FMB6</accession>